<feature type="domain" description="VOC" evidence="1">
    <location>
        <begin position="4"/>
        <end position="122"/>
    </location>
</feature>
<gene>
    <name evidence="2" type="ORF">US29_C0019G0005</name>
</gene>
<dbReference type="InterPro" id="IPR029068">
    <property type="entry name" value="Glyas_Bleomycin-R_OHBP_Dase"/>
</dbReference>
<dbReference type="InterPro" id="IPR037523">
    <property type="entry name" value="VOC_core"/>
</dbReference>
<organism evidence="2 3">
    <name type="scientific">candidate division WS6 bacterium GW2011_GWF1_36_8</name>
    <dbReference type="NCBI Taxonomy" id="1619098"/>
    <lineage>
        <taxon>Bacteria</taxon>
        <taxon>Candidatus Dojkabacteria</taxon>
    </lineage>
</organism>
<dbReference type="InterPro" id="IPR004360">
    <property type="entry name" value="Glyas_Fos-R_dOase_dom"/>
</dbReference>
<dbReference type="AlphaFoldDB" id="A0A0G0FG52"/>
<sequence length="123" mass="14212">MYNSISAILIWSEDYKKLADWYQEKFGFETIEELNHPDDTGRALRVGTSYLWIGRHSEVHGKNQDPFRIMFNIAVDSVETSFKDLQSKGVRFIAEPFKAPLSEKYFATMEDLDGNTVQLIGQK</sequence>
<protein>
    <recommendedName>
        <fullName evidence="1">VOC domain-containing protein</fullName>
    </recommendedName>
</protein>
<dbReference type="EMBL" id="LBSK01000019">
    <property type="protein sequence ID" value="KKQ16757.1"/>
    <property type="molecule type" value="Genomic_DNA"/>
</dbReference>
<proteinExistence type="predicted"/>
<evidence type="ECO:0000313" key="3">
    <source>
        <dbReference type="Proteomes" id="UP000033886"/>
    </source>
</evidence>
<name>A0A0G0FG52_9BACT</name>
<evidence type="ECO:0000259" key="1">
    <source>
        <dbReference type="PROSITE" id="PS51819"/>
    </source>
</evidence>
<evidence type="ECO:0000313" key="2">
    <source>
        <dbReference type="EMBL" id="KKQ16757.1"/>
    </source>
</evidence>
<dbReference type="SUPFAM" id="SSF54593">
    <property type="entry name" value="Glyoxalase/Bleomycin resistance protein/Dihydroxybiphenyl dioxygenase"/>
    <property type="match status" value="1"/>
</dbReference>
<accession>A0A0G0FG52</accession>
<reference evidence="2 3" key="1">
    <citation type="journal article" date="2015" name="Nature">
        <title>rRNA introns, odd ribosomes, and small enigmatic genomes across a large radiation of phyla.</title>
        <authorList>
            <person name="Brown C.T."/>
            <person name="Hug L.A."/>
            <person name="Thomas B.C."/>
            <person name="Sharon I."/>
            <person name="Castelle C.J."/>
            <person name="Singh A."/>
            <person name="Wilkins M.J."/>
            <person name="Williams K.H."/>
            <person name="Banfield J.F."/>
        </authorList>
    </citation>
    <scope>NUCLEOTIDE SEQUENCE [LARGE SCALE GENOMIC DNA]</scope>
</reference>
<dbReference type="PROSITE" id="PS51819">
    <property type="entry name" value="VOC"/>
    <property type="match status" value="1"/>
</dbReference>
<dbReference type="Proteomes" id="UP000033886">
    <property type="component" value="Unassembled WGS sequence"/>
</dbReference>
<comment type="caution">
    <text evidence="2">The sequence shown here is derived from an EMBL/GenBank/DDBJ whole genome shotgun (WGS) entry which is preliminary data.</text>
</comment>
<dbReference type="Pfam" id="PF00903">
    <property type="entry name" value="Glyoxalase"/>
    <property type="match status" value="1"/>
</dbReference>
<dbReference type="Gene3D" id="3.10.180.10">
    <property type="entry name" value="2,3-Dihydroxybiphenyl 1,2-Dioxygenase, domain 1"/>
    <property type="match status" value="1"/>
</dbReference>